<dbReference type="CDD" id="cd04301">
    <property type="entry name" value="NAT_SF"/>
    <property type="match status" value="1"/>
</dbReference>
<dbReference type="AlphaFoldDB" id="A0A0A6VXZ5"/>
<dbReference type="Pfam" id="PF13302">
    <property type="entry name" value="Acetyltransf_3"/>
    <property type="match status" value="1"/>
</dbReference>
<sequence length="898" mass="95760">MVPETADTDDAGQYPEYWEADVILRDGATAQLRPISPEDKDALLAFHQSQSENSIYLRFFSYKPTLSARELERFTRVDHRDRVCFVLVLADRIIGVGRYDRTDRHDDAEVAFMISDAHQGRGIGSILLEHLAAAARENGIDHFSAEVLPENRKMLRVFAEAGYELTRKFDDGVVVVGFDIDPTEKSLAVMAAREHRAEALSMADLLSPSSIAVIGASRDPGHAGHALVEHLVASGFAGRLSGVSPTPFEREGMTHATSIGDVPEPVDLAVVAVPVDQVADVVDQCGAAGVRAVVVVTGGYAEAGAAGRARQTELVRRARSYGMRVVGPASLGLYSTAPESRFNASILPTVPREGPLGLFSQSGAIGMMLNAAALRHDVGVSTYLSAGNRADVSGNDMMQYWEDDAATRACGLYLQSVGNPRKFSRIARRLSLTKPVIVAKSEVTGLRLPPGHTGRTTQAPPGALDAMFRQAGVIRADTSEHLMDVAGILAGQPLPAGARTALVSNALALGQLMEDRCMQLGLDVAVTQAGVRTADGGEDALEALRAAVDSCLGAEAVDSAVVTLMPIPGATPERVAELVGRVGREHGKTVVVVFTGSTEPGAVSALHHAEDGLDVPCFDSPGAALRALAKVVDYTRWRAQDQGSLAEPKGIDAEAAETFVEKILPSVTGDELLELDGDQARELLETYGVGLLPSERFTDPEDALAAADRLGYPVALKTTDPNLRHRLDLGGVQLNIQDDAQLRAAIETMHRALAPFGTFDLEVQAMAPTGQSVVLRAIEDPLIGPVVSFGMAGDAVNLLEDWAHRVPPLTDQDVRRMVREPKASRKLFGHQGVPAADVDRLEDLVARVALLKDRHPEIARVELNPVLVSSGSVTVLGASVGIGNARQRTDSARRAMRS</sequence>
<dbReference type="InterPro" id="IPR032875">
    <property type="entry name" value="Succ_CoA_lig_flav_dom"/>
</dbReference>
<dbReference type="GO" id="GO:0005524">
    <property type="term" value="F:ATP binding"/>
    <property type="evidence" value="ECO:0007669"/>
    <property type="project" value="UniProtKB-UniRule"/>
</dbReference>
<dbReference type="EMBL" id="JSUH01000002">
    <property type="protein sequence ID" value="KHD98699.1"/>
    <property type="molecule type" value="Genomic_DNA"/>
</dbReference>
<dbReference type="GO" id="GO:0016747">
    <property type="term" value="F:acyltransferase activity, transferring groups other than amino-acyl groups"/>
    <property type="evidence" value="ECO:0007669"/>
    <property type="project" value="InterPro"/>
</dbReference>
<accession>A0A0A6VXZ5</accession>
<dbReference type="InterPro" id="IPR013815">
    <property type="entry name" value="ATP_grasp_subdomain_1"/>
</dbReference>
<evidence type="ECO:0000256" key="1">
    <source>
        <dbReference type="PROSITE-ProRule" id="PRU00409"/>
    </source>
</evidence>
<dbReference type="PROSITE" id="PS51186">
    <property type="entry name" value="GNAT"/>
    <property type="match status" value="1"/>
</dbReference>
<dbReference type="InterPro" id="IPR016102">
    <property type="entry name" value="Succinyl-CoA_synth-like"/>
</dbReference>
<dbReference type="Gene3D" id="3.30.1490.20">
    <property type="entry name" value="ATP-grasp fold, A domain"/>
    <property type="match status" value="1"/>
</dbReference>
<keyword evidence="1" id="KW-0547">Nucleotide-binding</keyword>
<dbReference type="SMART" id="SM00881">
    <property type="entry name" value="CoA_binding"/>
    <property type="match status" value="1"/>
</dbReference>
<dbReference type="PANTHER" id="PTHR42793">
    <property type="entry name" value="COA BINDING DOMAIN CONTAINING PROTEIN"/>
    <property type="match status" value="1"/>
</dbReference>
<dbReference type="Pfam" id="PF13607">
    <property type="entry name" value="Succ_CoA_lig"/>
    <property type="match status" value="1"/>
</dbReference>
<feature type="domain" description="N-acetyltransferase" evidence="3">
    <location>
        <begin position="30"/>
        <end position="181"/>
    </location>
</feature>
<protein>
    <submittedName>
        <fullName evidence="4">GCN5 family acetyltransferase</fullName>
    </submittedName>
</protein>
<name>A0A0A6VXZ5_KOCRO</name>
<evidence type="ECO:0000259" key="2">
    <source>
        <dbReference type="PROSITE" id="PS50975"/>
    </source>
</evidence>
<dbReference type="SUPFAM" id="SSF51735">
    <property type="entry name" value="NAD(P)-binding Rossmann-fold domains"/>
    <property type="match status" value="1"/>
</dbReference>
<dbReference type="OrthoDB" id="190266at2"/>
<dbReference type="InterPro" id="IPR016181">
    <property type="entry name" value="Acyl_CoA_acyltransferase"/>
</dbReference>
<dbReference type="InterPro" id="IPR036291">
    <property type="entry name" value="NAD(P)-bd_dom_sf"/>
</dbReference>
<dbReference type="Gene3D" id="3.30.470.20">
    <property type="entry name" value="ATP-grasp fold, B domain"/>
    <property type="match status" value="1"/>
</dbReference>
<dbReference type="SUPFAM" id="SSF56059">
    <property type="entry name" value="Glutathione synthetase ATP-binding domain-like"/>
    <property type="match status" value="1"/>
</dbReference>
<dbReference type="Gene3D" id="3.40.50.261">
    <property type="entry name" value="Succinyl-CoA synthetase domains"/>
    <property type="match status" value="2"/>
</dbReference>
<comment type="caution">
    <text evidence="4">The sequence shown here is derived from an EMBL/GenBank/DDBJ whole genome shotgun (WGS) entry which is preliminary data.</text>
</comment>
<dbReference type="RefSeq" id="WP_035924033.1">
    <property type="nucleotide sequence ID" value="NZ_JSUH01000002.1"/>
</dbReference>
<feature type="domain" description="ATP-grasp" evidence="2">
    <location>
        <begin position="681"/>
        <end position="893"/>
    </location>
</feature>
<organism evidence="4 5">
    <name type="scientific">Kocuria rosea subsp. polaris</name>
    <dbReference type="NCBI Taxonomy" id="136273"/>
    <lineage>
        <taxon>Bacteria</taxon>
        <taxon>Bacillati</taxon>
        <taxon>Actinomycetota</taxon>
        <taxon>Actinomycetes</taxon>
        <taxon>Micrococcales</taxon>
        <taxon>Micrococcaceae</taxon>
        <taxon>Kocuria</taxon>
    </lineage>
</organism>
<dbReference type="SUPFAM" id="SSF55729">
    <property type="entry name" value="Acyl-CoA N-acyltransferases (Nat)"/>
    <property type="match status" value="1"/>
</dbReference>
<dbReference type="SUPFAM" id="SSF52210">
    <property type="entry name" value="Succinyl-CoA synthetase domains"/>
    <property type="match status" value="2"/>
</dbReference>
<dbReference type="GO" id="GO:0046872">
    <property type="term" value="F:metal ion binding"/>
    <property type="evidence" value="ECO:0007669"/>
    <property type="project" value="InterPro"/>
</dbReference>
<dbReference type="PROSITE" id="PS50975">
    <property type="entry name" value="ATP_GRASP"/>
    <property type="match status" value="1"/>
</dbReference>
<dbReference type="Pfam" id="PF13380">
    <property type="entry name" value="CoA_binding_2"/>
    <property type="match status" value="1"/>
</dbReference>
<dbReference type="Pfam" id="PF13549">
    <property type="entry name" value="ATP-grasp_5"/>
    <property type="match status" value="1"/>
</dbReference>
<dbReference type="Gene3D" id="3.40.630.30">
    <property type="match status" value="1"/>
</dbReference>
<dbReference type="InterPro" id="IPR003781">
    <property type="entry name" value="CoA-bd"/>
</dbReference>
<dbReference type="Proteomes" id="UP000030466">
    <property type="component" value="Unassembled WGS sequence"/>
</dbReference>
<gene>
    <name evidence="4" type="ORF">GY22_03310</name>
</gene>
<proteinExistence type="predicted"/>
<dbReference type="InterPro" id="IPR011761">
    <property type="entry name" value="ATP-grasp"/>
</dbReference>
<keyword evidence="4" id="KW-0808">Transferase</keyword>
<keyword evidence="5" id="KW-1185">Reference proteome</keyword>
<dbReference type="Gene3D" id="3.40.50.720">
    <property type="entry name" value="NAD(P)-binding Rossmann-like Domain"/>
    <property type="match status" value="1"/>
</dbReference>
<keyword evidence="1" id="KW-0067">ATP-binding</keyword>
<evidence type="ECO:0000313" key="4">
    <source>
        <dbReference type="EMBL" id="KHD98699.1"/>
    </source>
</evidence>
<dbReference type="PANTHER" id="PTHR42793:SF1">
    <property type="entry name" value="PEPTIDYL-LYSINE N-ACETYLTRANSFERASE PATZ"/>
    <property type="match status" value="1"/>
</dbReference>
<dbReference type="InterPro" id="IPR000182">
    <property type="entry name" value="GNAT_dom"/>
</dbReference>
<evidence type="ECO:0000313" key="5">
    <source>
        <dbReference type="Proteomes" id="UP000030466"/>
    </source>
</evidence>
<evidence type="ECO:0000259" key="3">
    <source>
        <dbReference type="PROSITE" id="PS51186"/>
    </source>
</evidence>
<reference evidence="4 5" key="1">
    <citation type="journal article" date="2003" name="Int. J. Syst. Evol. Microbiol.">
        <title>Kocuria polaris sp. nov., an orange-pigmented psychrophilic bacterium isolated from an Antarctic cyanobacterial mat sample.</title>
        <authorList>
            <person name="Reddy G.S."/>
            <person name="Prakash J.S."/>
            <person name="Prabahar V."/>
            <person name="Matsumoto G.I."/>
            <person name="Stackebrandt E."/>
            <person name="Shivaji S."/>
        </authorList>
    </citation>
    <scope>NUCLEOTIDE SEQUENCE [LARGE SCALE GENOMIC DNA]</scope>
    <source>
        <strain evidence="4 5">CMS 76or</strain>
    </source>
</reference>